<dbReference type="GeneID" id="26796467"/>
<keyword evidence="2" id="KW-1185">Reference proteome</keyword>
<gene>
    <name evidence="1" type="ORF">RCTITAN_34</name>
</gene>
<dbReference type="Proteomes" id="UP000203710">
    <property type="component" value="Segment"/>
</dbReference>
<accession>A0A0K1LKM0</accession>
<sequence>MQMRDLKPASELARKFGVKCLMFGGPGSGKTPLILTAPRPVLCVVEPGMLSMRQATNIPAFEAYTPERIEEFFDWAFRSNEARNFDTFGFDSISQVAEIVLTQELKRNKDGRKAYGEMSRRVMDWVNGLYFLPNKHVYLIAKQASVDEGGVVRRKPYFPGQDLNVKVPHLYDEILHIGPTNVPGMQGTQTAIRTKEAFDIMARDRSGKLAELEPPHLGNLFAKCMQD</sequence>
<proteinExistence type="predicted"/>
<name>A0A0K1LKM0_9CAUD</name>
<evidence type="ECO:0000313" key="1">
    <source>
        <dbReference type="EMBL" id="AKU43051.1"/>
    </source>
</evidence>
<dbReference type="RefSeq" id="YP_009225699.1">
    <property type="nucleotide sequence ID" value="NC_029097.1"/>
</dbReference>
<protein>
    <submittedName>
        <fullName evidence="1">Recombinase</fullName>
    </submittedName>
</protein>
<organism evidence="1 2">
    <name type="scientific">Rhodobacter phage RcTitan</name>
    <dbReference type="NCBI Taxonomy" id="1662330"/>
    <lineage>
        <taxon>Viruses</taxon>
        <taxon>Duplodnaviria</taxon>
        <taxon>Heunggongvirae</taxon>
        <taxon>Uroviricota</taxon>
        <taxon>Caudoviricetes</taxon>
        <taxon>Titanvirus</taxon>
        <taxon>Titanvirus rctitan</taxon>
    </lineage>
</organism>
<dbReference type="KEGG" id="vg:26796467"/>
<evidence type="ECO:0000313" key="2">
    <source>
        <dbReference type="Proteomes" id="UP000203710"/>
    </source>
</evidence>
<reference evidence="1 2" key="1">
    <citation type="journal article" date="2016" name="Genome Announc.">
        <title>Complete Genome Sequences of Five Bacteriophages That Infect Rhodobacter capsulatus.</title>
        <authorList>
            <person name="Bollivar D.W."/>
            <person name="Bernardoni B."/>
            <person name="Bockman M.R."/>
            <person name="Miller B.M."/>
            <person name="Russell D.A."/>
            <person name="Delesalle V.A."/>
            <person name="Krukonis G.P."/>
            <person name="Hatfull G.F."/>
            <person name="Cross M.R."/>
            <person name="Szewczyk M.M."/>
            <person name="Eppurath A."/>
        </authorList>
    </citation>
    <scope>NUCLEOTIDE SEQUENCE [LARGE SCALE GENOMIC DNA]</scope>
</reference>
<dbReference type="Pfam" id="PF13479">
    <property type="entry name" value="AAA_24"/>
    <property type="match status" value="1"/>
</dbReference>
<dbReference type="OrthoDB" id="6110at10239"/>
<dbReference type="EMBL" id="KR935213">
    <property type="protein sequence ID" value="AKU43051.1"/>
    <property type="molecule type" value="Genomic_DNA"/>
</dbReference>